<name>A0A0M9G1Y1_LEPPY</name>
<keyword evidence="8 9" id="KW-0472">Membrane</keyword>
<evidence type="ECO:0000256" key="9">
    <source>
        <dbReference type="SAM" id="Phobius"/>
    </source>
</evidence>
<dbReference type="PANTHER" id="PTHR12952:SF0">
    <property type="entry name" value="PROTEIN SYS1 HOMOLOG"/>
    <property type="match status" value="1"/>
</dbReference>
<feature type="transmembrane region" description="Helical" evidence="9">
    <location>
        <begin position="226"/>
        <end position="247"/>
    </location>
</feature>
<evidence type="ECO:0000256" key="7">
    <source>
        <dbReference type="ARBA" id="ARBA00023034"/>
    </source>
</evidence>
<dbReference type="VEuPathDB" id="TriTrypDB:LpyrH10_08_1940"/>
<comment type="similarity">
    <text evidence="2">Belongs to the SYS1 family.</text>
</comment>
<dbReference type="GO" id="GO:0006895">
    <property type="term" value="P:Golgi to endosome transport"/>
    <property type="evidence" value="ECO:0007669"/>
    <property type="project" value="TreeGrafter"/>
</dbReference>
<evidence type="ECO:0000256" key="3">
    <source>
        <dbReference type="ARBA" id="ARBA00022448"/>
    </source>
</evidence>
<organism evidence="10 11">
    <name type="scientific">Leptomonas pyrrhocoris</name>
    <name type="common">Firebug parasite</name>
    <dbReference type="NCBI Taxonomy" id="157538"/>
    <lineage>
        <taxon>Eukaryota</taxon>
        <taxon>Discoba</taxon>
        <taxon>Euglenozoa</taxon>
        <taxon>Kinetoplastea</taxon>
        <taxon>Metakinetoplastina</taxon>
        <taxon>Trypanosomatida</taxon>
        <taxon>Trypanosomatidae</taxon>
        <taxon>Leishmaniinae</taxon>
        <taxon>Leptomonas</taxon>
    </lineage>
</organism>
<evidence type="ECO:0000313" key="10">
    <source>
        <dbReference type="EMBL" id="KPA80537.1"/>
    </source>
</evidence>
<dbReference type="EMBL" id="LGTL01000008">
    <property type="protein sequence ID" value="KPA80536.1"/>
    <property type="molecule type" value="Genomic_DNA"/>
</dbReference>
<dbReference type="RefSeq" id="XP_015658976.1">
    <property type="nucleotide sequence ID" value="XM_015802532.1"/>
</dbReference>
<dbReference type="GO" id="GO:0005829">
    <property type="term" value="C:cytosol"/>
    <property type="evidence" value="ECO:0007669"/>
    <property type="project" value="GOC"/>
</dbReference>
<dbReference type="EMBL" id="LGTL01000008">
    <property type="protein sequence ID" value="KPA80537.1"/>
    <property type="molecule type" value="Genomic_DNA"/>
</dbReference>
<comment type="caution">
    <text evidence="10">The sequence shown here is derived from an EMBL/GenBank/DDBJ whole genome shotgun (WGS) entry which is preliminary data.</text>
</comment>
<evidence type="ECO:0000313" key="11">
    <source>
        <dbReference type="Proteomes" id="UP000037923"/>
    </source>
</evidence>
<evidence type="ECO:0000256" key="5">
    <source>
        <dbReference type="ARBA" id="ARBA00022927"/>
    </source>
</evidence>
<keyword evidence="6 9" id="KW-1133">Transmembrane helix</keyword>
<keyword evidence="4 9" id="KW-0812">Transmembrane</keyword>
<keyword evidence="3" id="KW-0813">Transport</keyword>
<dbReference type="InterPro" id="IPR019185">
    <property type="entry name" value="Integral_membrane_SYS1-rel"/>
</dbReference>
<reference evidence="10 11" key="1">
    <citation type="submission" date="2015-07" db="EMBL/GenBank/DDBJ databases">
        <title>High-quality genome of monoxenous trypanosomatid Leptomonas pyrrhocoris.</title>
        <authorList>
            <person name="Flegontov P."/>
            <person name="Butenko A."/>
            <person name="Firsov S."/>
            <person name="Vlcek C."/>
            <person name="Logacheva M.D."/>
            <person name="Field M."/>
            <person name="Filatov D."/>
            <person name="Flegontova O."/>
            <person name="Gerasimov E."/>
            <person name="Jackson A.P."/>
            <person name="Kelly S."/>
            <person name="Opperdoes F."/>
            <person name="O'Reilly A."/>
            <person name="Votypka J."/>
            <person name="Yurchenko V."/>
            <person name="Lukes J."/>
        </authorList>
    </citation>
    <scope>NUCLEOTIDE SEQUENCE [LARGE SCALE GENOMIC DNA]</scope>
    <source>
        <strain evidence="10">H10</strain>
    </source>
</reference>
<evidence type="ECO:0008006" key="12">
    <source>
        <dbReference type="Google" id="ProtNLM"/>
    </source>
</evidence>
<dbReference type="RefSeq" id="XP_015658975.1">
    <property type="nucleotide sequence ID" value="XM_015802531.1"/>
</dbReference>
<dbReference type="Pfam" id="PF09801">
    <property type="entry name" value="SYS1"/>
    <property type="match status" value="1"/>
</dbReference>
<sequence length="321" mass="34362">MAIGLGRTIGNPIFLFFQIVHGVSLFFIMLGVARVVLGVLELTTNAAAPSSSLPPPRPSALPPRQQALSIAHSPAAAFPLPTAERSRIFSLHQVASQQLPYTASLVADQLAPAAEELVPSFPAQLSYCFHVPLQSLFHSPVAIYLKANDEGGPPLLDAAKMPPLRSDGSAGRFYLQHFCAAVLCAYPLALLLQRRKFVLDFVVTIYAVYWVFTDLMLQAVLGGGTWHWWGACLTGLATMYAVTYVICRRKEMQEVKLSSGGAGAGANAATVLTSTTTTASAAAASRLKDGRGEINSSDAREMEEVRPVFQDAFCPSGGQPR</sequence>
<feature type="transmembrane region" description="Helical" evidence="9">
    <location>
        <begin position="199"/>
        <end position="220"/>
    </location>
</feature>
<dbReference type="Proteomes" id="UP000037923">
    <property type="component" value="Unassembled WGS sequence"/>
</dbReference>
<evidence type="ECO:0000256" key="2">
    <source>
        <dbReference type="ARBA" id="ARBA00008160"/>
    </source>
</evidence>
<feature type="transmembrane region" description="Helical" evidence="9">
    <location>
        <begin position="12"/>
        <end position="33"/>
    </location>
</feature>
<dbReference type="AlphaFoldDB" id="A0A0M9G1Y1"/>
<keyword evidence="11" id="KW-1185">Reference proteome</keyword>
<evidence type="ECO:0000256" key="4">
    <source>
        <dbReference type="ARBA" id="ARBA00022692"/>
    </source>
</evidence>
<dbReference type="GO" id="GO:0034067">
    <property type="term" value="P:protein localization to Golgi apparatus"/>
    <property type="evidence" value="ECO:0007669"/>
    <property type="project" value="TreeGrafter"/>
</dbReference>
<keyword evidence="7" id="KW-0333">Golgi apparatus</keyword>
<accession>A0A0M9G1Y1</accession>
<proteinExistence type="inferred from homology"/>
<protein>
    <recommendedName>
        <fullName evidence="12">Integral membrane protein</fullName>
    </recommendedName>
</protein>
<dbReference type="GO" id="GO:0005802">
    <property type="term" value="C:trans-Golgi network"/>
    <property type="evidence" value="ECO:0007669"/>
    <property type="project" value="TreeGrafter"/>
</dbReference>
<feature type="transmembrane region" description="Helical" evidence="9">
    <location>
        <begin position="173"/>
        <end position="192"/>
    </location>
</feature>
<evidence type="ECO:0000256" key="6">
    <source>
        <dbReference type="ARBA" id="ARBA00022989"/>
    </source>
</evidence>
<dbReference type="GeneID" id="26905036"/>
<comment type="subcellular location">
    <subcellularLocation>
        <location evidence="1">Golgi apparatus membrane</location>
        <topology evidence="1">Multi-pass membrane protein</topology>
    </subcellularLocation>
</comment>
<dbReference type="PANTHER" id="PTHR12952">
    <property type="entry name" value="SYS1"/>
    <property type="match status" value="1"/>
</dbReference>
<evidence type="ECO:0000256" key="1">
    <source>
        <dbReference type="ARBA" id="ARBA00004653"/>
    </source>
</evidence>
<dbReference type="GO" id="GO:0043001">
    <property type="term" value="P:Golgi to plasma membrane protein transport"/>
    <property type="evidence" value="ECO:0007669"/>
    <property type="project" value="TreeGrafter"/>
</dbReference>
<dbReference type="OrthoDB" id="262164at2759"/>
<evidence type="ECO:0000256" key="8">
    <source>
        <dbReference type="ARBA" id="ARBA00023136"/>
    </source>
</evidence>
<dbReference type="OMA" id="RFYLQHM"/>
<gene>
    <name evidence="10" type="ORF">ABB37_04745</name>
</gene>
<keyword evidence="5" id="KW-0653">Protein transport</keyword>
<dbReference type="GO" id="GO:0000139">
    <property type="term" value="C:Golgi membrane"/>
    <property type="evidence" value="ECO:0007669"/>
    <property type="project" value="UniProtKB-SubCell"/>
</dbReference>